<name>A0ABT0KH93_9GAMM</name>
<gene>
    <name evidence="1" type="ORF">KAJ71_20555</name>
</gene>
<evidence type="ECO:0000313" key="1">
    <source>
        <dbReference type="EMBL" id="MCL1031389.1"/>
    </source>
</evidence>
<organism evidence="1 2">
    <name type="scientific">Serratia silvae</name>
    <dbReference type="NCBI Taxonomy" id="2824122"/>
    <lineage>
        <taxon>Bacteria</taxon>
        <taxon>Pseudomonadati</taxon>
        <taxon>Pseudomonadota</taxon>
        <taxon>Gammaproteobacteria</taxon>
        <taxon>Enterobacterales</taxon>
        <taxon>Yersiniaceae</taxon>
        <taxon>Serratia</taxon>
    </lineage>
</organism>
<protein>
    <submittedName>
        <fullName evidence="1">Uncharacterized protein</fullName>
    </submittedName>
</protein>
<accession>A0ABT0KH93</accession>
<dbReference type="Proteomes" id="UP001165275">
    <property type="component" value="Unassembled WGS sequence"/>
</dbReference>
<dbReference type="EMBL" id="JAGQDC010000021">
    <property type="protein sequence ID" value="MCL1031389.1"/>
    <property type="molecule type" value="Genomic_DNA"/>
</dbReference>
<keyword evidence="2" id="KW-1185">Reference proteome</keyword>
<proteinExistence type="predicted"/>
<comment type="caution">
    <text evidence="1">The sequence shown here is derived from an EMBL/GenBank/DDBJ whole genome shotgun (WGS) entry which is preliminary data.</text>
</comment>
<evidence type="ECO:0000313" key="2">
    <source>
        <dbReference type="Proteomes" id="UP001165275"/>
    </source>
</evidence>
<sequence>MVDEKCLSGNESATGAGASVLQLDSNDVWSVITGHFVAPRSDCILTIFLLLTAEHPELKFSEYPLAVKLVTDVVMTWRSVAE</sequence>
<reference evidence="1" key="1">
    <citation type="submission" date="2021-04" db="EMBL/GenBank/DDBJ databases">
        <title>Genome sequence of Serratia sp. arafor3.</title>
        <authorList>
            <person name="Besaury L."/>
        </authorList>
    </citation>
    <scope>NUCLEOTIDE SEQUENCE</scope>
    <source>
        <strain evidence="1">Arafor3</strain>
    </source>
</reference>